<evidence type="ECO:0000256" key="1">
    <source>
        <dbReference type="SAM" id="MobiDB-lite"/>
    </source>
</evidence>
<reference evidence="2 3" key="1">
    <citation type="journal article" date="2019" name="Commun. Biol.">
        <title>The bagworm genome reveals a unique fibroin gene that provides high tensile strength.</title>
        <authorList>
            <person name="Kono N."/>
            <person name="Nakamura H."/>
            <person name="Ohtoshi R."/>
            <person name="Tomita M."/>
            <person name="Numata K."/>
            <person name="Arakawa K."/>
        </authorList>
    </citation>
    <scope>NUCLEOTIDE SEQUENCE [LARGE SCALE GENOMIC DNA]</scope>
</reference>
<keyword evidence="3" id="KW-1185">Reference proteome</keyword>
<gene>
    <name evidence="2" type="ORF">EVAR_54955_1</name>
</gene>
<dbReference type="EMBL" id="BGZK01001284">
    <property type="protein sequence ID" value="GBP76268.1"/>
    <property type="molecule type" value="Genomic_DNA"/>
</dbReference>
<sequence>MEVAHGAKPLRYGPESDSENSIAVPTGNHAPTASHADRHNRRSPENLKLLGLRITAIQYVASGVFWFVKVGHTPCTWAQWNKVNLRTRPDLSAVDRRCERVRLVITVDEYSGVFVMAGPACRARLHSVERWHSRDGWGAGALCESHPRVS</sequence>
<organism evidence="2 3">
    <name type="scientific">Eumeta variegata</name>
    <name type="common">Bagworm moth</name>
    <name type="synonym">Eumeta japonica</name>
    <dbReference type="NCBI Taxonomy" id="151549"/>
    <lineage>
        <taxon>Eukaryota</taxon>
        <taxon>Metazoa</taxon>
        <taxon>Ecdysozoa</taxon>
        <taxon>Arthropoda</taxon>
        <taxon>Hexapoda</taxon>
        <taxon>Insecta</taxon>
        <taxon>Pterygota</taxon>
        <taxon>Neoptera</taxon>
        <taxon>Endopterygota</taxon>
        <taxon>Lepidoptera</taxon>
        <taxon>Glossata</taxon>
        <taxon>Ditrysia</taxon>
        <taxon>Tineoidea</taxon>
        <taxon>Psychidae</taxon>
        <taxon>Oiketicinae</taxon>
        <taxon>Eumeta</taxon>
    </lineage>
</organism>
<evidence type="ECO:0000313" key="3">
    <source>
        <dbReference type="Proteomes" id="UP000299102"/>
    </source>
</evidence>
<comment type="caution">
    <text evidence="2">The sequence shown here is derived from an EMBL/GenBank/DDBJ whole genome shotgun (WGS) entry which is preliminary data.</text>
</comment>
<name>A0A4C1YJG3_EUMVA</name>
<proteinExistence type="predicted"/>
<evidence type="ECO:0000313" key="2">
    <source>
        <dbReference type="EMBL" id="GBP76268.1"/>
    </source>
</evidence>
<feature type="region of interest" description="Disordered" evidence="1">
    <location>
        <begin position="1"/>
        <end position="42"/>
    </location>
</feature>
<accession>A0A4C1YJG3</accession>
<protein>
    <submittedName>
        <fullName evidence="2">Uncharacterized protein</fullName>
    </submittedName>
</protein>
<dbReference type="AlphaFoldDB" id="A0A4C1YJG3"/>
<dbReference type="Proteomes" id="UP000299102">
    <property type="component" value="Unassembled WGS sequence"/>
</dbReference>